<accession>A0ABY9NN77</accession>
<sequence length="114" mass="12761">MNRETGAAISTSEHIEQSCRDILSTRLGTRVMRREYGSLLPELVDHPFNDQTRLRVYAATVMALMRWEQRISLSRVQFLGATLQGGAVLDIECRRVDSNEPLNLSVTLQLGASA</sequence>
<keyword evidence="3" id="KW-1185">Reference proteome</keyword>
<gene>
    <name evidence="2" type="ORF">QL104_10560</name>
</gene>
<organism evidence="2 3">
    <name type="scientific">Pseudomonas piscis</name>
    <dbReference type="NCBI Taxonomy" id="2614538"/>
    <lineage>
        <taxon>Bacteria</taxon>
        <taxon>Pseudomonadati</taxon>
        <taxon>Pseudomonadota</taxon>
        <taxon>Gammaproteobacteria</taxon>
        <taxon>Pseudomonadales</taxon>
        <taxon>Pseudomonadaceae</taxon>
        <taxon>Pseudomonas</taxon>
    </lineage>
</organism>
<name>A0ABY9NN77_9PSED</name>
<dbReference type="Gene3D" id="3.10.450.40">
    <property type="match status" value="1"/>
</dbReference>
<dbReference type="SUPFAM" id="SSF160719">
    <property type="entry name" value="gpW/gp25-like"/>
    <property type="match status" value="1"/>
</dbReference>
<feature type="domain" description="IraD/Gp25-like" evidence="1">
    <location>
        <begin position="12"/>
        <end position="78"/>
    </location>
</feature>
<dbReference type="Proteomes" id="UP001237292">
    <property type="component" value="Chromosome"/>
</dbReference>
<evidence type="ECO:0000313" key="3">
    <source>
        <dbReference type="Proteomes" id="UP001237292"/>
    </source>
</evidence>
<protein>
    <submittedName>
        <fullName evidence="2">GPW/gp25 family protein</fullName>
    </submittedName>
</protein>
<dbReference type="InterPro" id="IPR007048">
    <property type="entry name" value="IraD/Gp25-like"/>
</dbReference>
<reference evidence="2 3" key="1">
    <citation type="journal article" date="2023" name="Access Microbiol">
        <title>The genome of a steinernematid-associated Pseudomonas piscis bacterium encodes the biosynthesis of insect toxins.</title>
        <authorList>
            <person name="Awori R.M."/>
            <person name="Hendre P."/>
            <person name="Amugune N.O."/>
        </authorList>
    </citation>
    <scope>NUCLEOTIDE SEQUENCE [LARGE SCALE GENOMIC DNA]</scope>
    <source>
        <strain evidence="2 3">75</strain>
    </source>
</reference>
<dbReference type="Pfam" id="PF04965">
    <property type="entry name" value="GPW_gp25"/>
    <property type="match status" value="1"/>
</dbReference>
<proteinExistence type="predicted"/>
<dbReference type="EMBL" id="CP133164">
    <property type="protein sequence ID" value="WMN19826.1"/>
    <property type="molecule type" value="Genomic_DNA"/>
</dbReference>
<dbReference type="RefSeq" id="WP_282878435.1">
    <property type="nucleotide sequence ID" value="NZ_CP133164.1"/>
</dbReference>
<evidence type="ECO:0000313" key="2">
    <source>
        <dbReference type="EMBL" id="WMN19826.1"/>
    </source>
</evidence>
<evidence type="ECO:0000259" key="1">
    <source>
        <dbReference type="Pfam" id="PF04965"/>
    </source>
</evidence>